<dbReference type="InterPro" id="IPR015882">
    <property type="entry name" value="HEX_bac_N"/>
</dbReference>
<dbReference type="PANTHER" id="PTHR22600:SF57">
    <property type="entry name" value="BETA-N-ACETYLHEXOSAMINIDASE"/>
    <property type="match status" value="1"/>
</dbReference>
<dbReference type="GO" id="GO:0030203">
    <property type="term" value="P:glycosaminoglycan metabolic process"/>
    <property type="evidence" value="ECO:0007669"/>
    <property type="project" value="TreeGrafter"/>
</dbReference>
<dbReference type="SUPFAM" id="SSF55545">
    <property type="entry name" value="beta-N-acetylhexosaminidase-like domain"/>
    <property type="match status" value="1"/>
</dbReference>
<dbReference type="Pfam" id="PF00728">
    <property type="entry name" value="Glyco_hydro_20"/>
    <property type="match status" value="1"/>
</dbReference>
<dbReference type="CDD" id="cd06563">
    <property type="entry name" value="GH20_chitobiase-like"/>
    <property type="match status" value="1"/>
</dbReference>
<dbReference type="InterPro" id="IPR029010">
    <property type="entry name" value="ThuA-like"/>
</dbReference>
<keyword evidence="5" id="KW-0326">Glycosidase</keyword>
<evidence type="ECO:0000259" key="7">
    <source>
        <dbReference type="Pfam" id="PF00728"/>
    </source>
</evidence>
<evidence type="ECO:0000256" key="2">
    <source>
        <dbReference type="ARBA" id="ARBA00006285"/>
    </source>
</evidence>
<dbReference type="Pfam" id="PF02838">
    <property type="entry name" value="Glyco_hydro_20b"/>
    <property type="match status" value="1"/>
</dbReference>
<evidence type="ECO:0000313" key="11">
    <source>
        <dbReference type="Proteomes" id="UP000451233"/>
    </source>
</evidence>
<dbReference type="GO" id="GO:0005975">
    <property type="term" value="P:carbohydrate metabolic process"/>
    <property type="evidence" value="ECO:0007669"/>
    <property type="project" value="InterPro"/>
</dbReference>
<evidence type="ECO:0000259" key="9">
    <source>
        <dbReference type="Pfam" id="PF06283"/>
    </source>
</evidence>
<dbReference type="PANTHER" id="PTHR22600">
    <property type="entry name" value="BETA-HEXOSAMINIDASE"/>
    <property type="match status" value="1"/>
</dbReference>
<dbReference type="SUPFAM" id="SSF52317">
    <property type="entry name" value="Class I glutamine amidotransferase-like"/>
    <property type="match status" value="1"/>
</dbReference>
<name>A0A7K1XZL0_9SPHI</name>
<evidence type="ECO:0000256" key="3">
    <source>
        <dbReference type="ARBA" id="ARBA00012663"/>
    </source>
</evidence>
<sequence length="872" mass="98270">MNRNFSSRKSLKKFFLAPVLLMLLGSAGKSQVKLIPEPVKVTEHPGRFTLPRQITIQAAGTGIAPVTSFLGQKLAVATGYTVKTTGKPSAATIRLILTTKNDPEIGKEGYHLTSSAAGIIIRANQPAGLFYGAQTLVQLLPAEIESHDPVNTVRWTVPHVSITDYPRFEWRGLMFDVARHFFSVQDVKAYIDQMSRYKLNLFHWHLTDDEGWRIEIKSLPNLTKKGAWNIPKVGKFGNFAPSEPGTPRTQGGFYTQEEIREVVKYAQDRFINVLPEVDVPGHSLAAVASYPEISCTPDAVNYQVSSGDANFMDWKPDGIIASIDNTICPANEKAYEFLDKVFSEMAPLFPFGYIHVGGDECAKNFWEKSDAVKALMQREGLKSMHEVQSYFEKRVSAIVNSKGKKLIGWDEILEGGLAPGAAVMSWRGEKGGVEASILKHDVVMSPTSFGYLDYMQGDPATEPLIYASLRLEKAYKFEPVPAGADAKYIKGGQANLWTEQVYNLRHAQYMTWPRAFALSESVWSPKEKKSWKSFIPRVEQQFARFDAAEVKYSPAMYDPVIRSEVNPSGDLNIVLRTEIDGLDIYYSFDNTYPDRFYPKYTSPVVPPKDATQMRMITYRGKKPIGRMMTIPVKDLRTRAANREPRFRVLVLAENGGHHEAYSARAKEYLNKLGADSSFSFVFIRNTKPVTEDYLKQFQLFIQLDYPPYAWTDSAATAFQKYVTEGRGGWIGFHHATLLGEFDGYPMWKWFSGFMGDITYKNYIATFAAATVKNEAKDHPVMKGIPPSFPVRKEEWYTYNKSPRPNVTVLASVNEATYVPDSKIKMGDHPVIWTNPNVAARNVYIFMGHSPDLFDNPDYLTLFKNAISWASKK</sequence>
<feature type="active site" description="Proton donor" evidence="6">
    <location>
        <position position="360"/>
    </location>
</feature>
<comment type="similarity">
    <text evidence="2">Belongs to the glycosyl hydrolase 20 family.</text>
</comment>
<dbReference type="GO" id="GO:0016020">
    <property type="term" value="C:membrane"/>
    <property type="evidence" value="ECO:0007669"/>
    <property type="project" value="TreeGrafter"/>
</dbReference>
<evidence type="ECO:0000256" key="1">
    <source>
        <dbReference type="ARBA" id="ARBA00001231"/>
    </source>
</evidence>
<dbReference type="Gene3D" id="3.30.379.10">
    <property type="entry name" value="Chitobiase/beta-hexosaminidase domain 2-like"/>
    <property type="match status" value="1"/>
</dbReference>
<keyword evidence="4 10" id="KW-0378">Hydrolase</keyword>
<dbReference type="SUPFAM" id="SSF51445">
    <property type="entry name" value="(Trans)glycosidases"/>
    <property type="match status" value="1"/>
</dbReference>
<feature type="domain" description="Beta-hexosaminidase bacterial type N-terminal" evidence="8">
    <location>
        <begin position="33"/>
        <end position="165"/>
    </location>
</feature>
<protein>
    <recommendedName>
        <fullName evidence="3">beta-N-acetylhexosaminidase</fullName>
        <ecNumber evidence="3">3.2.1.52</ecNumber>
    </recommendedName>
</protein>
<comment type="caution">
    <text evidence="10">The sequence shown here is derived from an EMBL/GenBank/DDBJ whole genome shotgun (WGS) entry which is preliminary data.</text>
</comment>
<dbReference type="InterPro" id="IPR029062">
    <property type="entry name" value="Class_I_gatase-like"/>
</dbReference>
<evidence type="ECO:0000256" key="4">
    <source>
        <dbReference type="ARBA" id="ARBA00022801"/>
    </source>
</evidence>
<organism evidence="10 11">
    <name type="scientific">Hufsiella ginkgonis</name>
    <dbReference type="NCBI Taxonomy" id="2695274"/>
    <lineage>
        <taxon>Bacteria</taxon>
        <taxon>Pseudomonadati</taxon>
        <taxon>Bacteroidota</taxon>
        <taxon>Sphingobacteriia</taxon>
        <taxon>Sphingobacteriales</taxon>
        <taxon>Sphingobacteriaceae</taxon>
        <taxon>Hufsiella</taxon>
    </lineage>
</organism>
<dbReference type="InterPro" id="IPR015883">
    <property type="entry name" value="Glyco_hydro_20_cat"/>
</dbReference>
<evidence type="ECO:0000259" key="8">
    <source>
        <dbReference type="Pfam" id="PF02838"/>
    </source>
</evidence>
<dbReference type="Pfam" id="PF06283">
    <property type="entry name" value="ThuA"/>
    <property type="match status" value="1"/>
</dbReference>
<dbReference type="EMBL" id="WVHS01000003">
    <property type="protein sequence ID" value="MXV16455.1"/>
    <property type="molecule type" value="Genomic_DNA"/>
</dbReference>
<gene>
    <name evidence="10" type="ORF">GS398_14170</name>
</gene>
<evidence type="ECO:0000256" key="5">
    <source>
        <dbReference type="ARBA" id="ARBA00023295"/>
    </source>
</evidence>
<proteinExistence type="inferred from homology"/>
<evidence type="ECO:0000313" key="10">
    <source>
        <dbReference type="EMBL" id="MXV16455.1"/>
    </source>
</evidence>
<evidence type="ECO:0000256" key="6">
    <source>
        <dbReference type="PIRSR" id="PIRSR625705-1"/>
    </source>
</evidence>
<reference evidence="10 11" key="1">
    <citation type="submission" date="2019-11" db="EMBL/GenBank/DDBJ databases">
        <title>Pedobacter sp. HMF7056 Genome sequencing and assembly.</title>
        <authorList>
            <person name="Kang H."/>
            <person name="Kim H."/>
            <person name="Joh K."/>
        </authorList>
    </citation>
    <scope>NUCLEOTIDE SEQUENCE [LARGE SCALE GENOMIC DNA]</scope>
    <source>
        <strain evidence="10 11">HMF7056</strain>
    </source>
</reference>
<dbReference type="PRINTS" id="PR00738">
    <property type="entry name" value="GLHYDRLASE20"/>
</dbReference>
<dbReference type="Gene3D" id="3.40.50.880">
    <property type="match status" value="1"/>
</dbReference>
<dbReference type="InterPro" id="IPR017853">
    <property type="entry name" value="GH"/>
</dbReference>
<dbReference type="EC" id="3.2.1.52" evidence="3"/>
<dbReference type="InterPro" id="IPR029018">
    <property type="entry name" value="Hex-like_dom2"/>
</dbReference>
<keyword evidence="11" id="KW-1185">Reference proteome</keyword>
<dbReference type="InterPro" id="IPR025705">
    <property type="entry name" value="Beta_hexosaminidase_sua/sub"/>
</dbReference>
<dbReference type="Gene3D" id="3.20.20.80">
    <property type="entry name" value="Glycosidases"/>
    <property type="match status" value="1"/>
</dbReference>
<dbReference type="GO" id="GO:0004563">
    <property type="term" value="F:beta-N-acetylhexosaminidase activity"/>
    <property type="evidence" value="ECO:0007669"/>
    <property type="project" value="UniProtKB-EC"/>
</dbReference>
<comment type="catalytic activity">
    <reaction evidence="1">
        <text>Hydrolysis of terminal non-reducing N-acetyl-D-hexosamine residues in N-acetyl-beta-D-hexosaminides.</text>
        <dbReference type="EC" id="3.2.1.52"/>
    </reaction>
</comment>
<accession>A0A7K1XZL0</accession>
<dbReference type="RefSeq" id="WP_160907449.1">
    <property type="nucleotide sequence ID" value="NZ_WVHS01000003.1"/>
</dbReference>
<feature type="domain" description="ThuA-like" evidence="9">
    <location>
        <begin position="647"/>
        <end position="869"/>
    </location>
</feature>
<dbReference type="AlphaFoldDB" id="A0A7K1XZL0"/>
<feature type="domain" description="Glycoside hydrolase family 20 catalytic" evidence="7">
    <location>
        <begin position="168"/>
        <end position="525"/>
    </location>
</feature>
<dbReference type="Proteomes" id="UP000451233">
    <property type="component" value="Unassembled WGS sequence"/>
</dbReference>